<dbReference type="FunFam" id="3.40.50.2020:FF:000010">
    <property type="entry name" value="Uridine-cytidine kinase"/>
    <property type="match status" value="1"/>
</dbReference>
<evidence type="ECO:0000256" key="9">
    <source>
        <dbReference type="ARBA" id="ARBA00022777"/>
    </source>
</evidence>
<comment type="similarity">
    <text evidence="4 17">Belongs to the uridine kinase family.</text>
</comment>
<dbReference type="SUPFAM" id="SSF52540">
    <property type="entry name" value="P-loop containing nucleoside triphosphate hydrolases"/>
    <property type="match status" value="1"/>
</dbReference>
<evidence type="ECO:0000259" key="19">
    <source>
        <dbReference type="Pfam" id="PF14681"/>
    </source>
</evidence>
<evidence type="ECO:0000313" key="20">
    <source>
        <dbReference type="Ensembl" id="ENSLLEP00000009668.1"/>
    </source>
</evidence>
<dbReference type="UniPathway" id="UPA00579">
    <property type="reaction ID" value="UER00640"/>
</dbReference>
<comment type="pathway">
    <text evidence="3 17">Pyrimidine metabolism; UMP biosynthesis via salvage pathway; UMP from uridine: step 1/1.</text>
</comment>
<dbReference type="InterPro" id="IPR000764">
    <property type="entry name" value="Uridine_kinase-like"/>
</dbReference>
<dbReference type="SUPFAM" id="SSF53271">
    <property type="entry name" value="PRTase-like"/>
    <property type="match status" value="1"/>
</dbReference>
<keyword evidence="7 17" id="KW-0808">Transferase</keyword>
<dbReference type="FunFam" id="3.40.50.300:FF:000200">
    <property type="entry name" value="Uridine-cytidine kinase"/>
    <property type="match status" value="1"/>
</dbReference>
<comment type="subcellular location">
    <subcellularLocation>
        <location evidence="2">Cytoplasm</location>
    </subcellularLocation>
    <subcellularLocation>
        <location evidence="1">Nucleus</location>
    </subcellularLocation>
</comment>
<dbReference type="GO" id="GO:0005737">
    <property type="term" value="C:cytoplasm"/>
    <property type="evidence" value="ECO:0007669"/>
    <property type="project" value="UniProtKB-SubCell"/>
</dbReference>
<dbReference type="PANTHER" id="PTHR10285">
    <property type="entry name" value="URIDINE KINASE"/>
    <property type="match status" value="1"/>
</dbReference>
<evidence type="ECO:0000256" key="7">
    <source>
        <dbReference type="ARBA" id="ARBA00022679"/>
    </source>
</evidence>
<evidence type="ECO:0000256" key="13">
    <source>
        <dbReference type="ARBA" id="ARBA00047436"/>
    </source>
</evidence>
<dbReference type="EC" id="2.7.1.48" evidence="17"/>
<dbReference type="GeneTree" id="ENSGT01020000230412"/>
<keyword evidence="5" id="KW-0963">Cytoplasm</keyword>
<comment type="catalytic activity">
    <reaction evidence="14 17">
        <text>uridine + ATP = UMP + ADP + H(+)</text>
        <dbReference type="Rhea" id="RHEA:16825"/>
        <dbReference type="ChEBI" id="CHEBI:15378"/>
        <dbReference type="ChEBI" id="CHEBI:16704"/>
        <dbReference type="ChEBI" id="CHEBI:30616"/>
        <dbReference type="ChEBI" id="CHEBI:57865"/>
        <dbReference type="ChEBI" id="CHEBI:456216"/>
        <dbReference type="EC" id="2.7.1.48"/>
    </reaction>
</comment>
<dbReference type="NCBIfam" id="NF004018">
    <property type="entry name" value="PRK05480.1"/>
    <property type="match status" value="1"/>
</dbReference>
<dbReference type="Gene3D" id="3.40.50.2020">
    <property type="match status" value="1"/>
</dbReference>
<dbReference type="NCBIfam" id="TIGR00235">
    <property type="entry name" value="udk"/>
    <property type="match status" value="1"/>
</dbReference>
<dbReference type="Proteomes" id="UP000694569">
    <property type="component" value="Unplaced"/>
</dbReference>
<dbReference type="Gene3D" id="2.160.20.80">
    <property type="entry name" value="E3 ubiquitin-protein ligase SopA"/>
    <property type="match status" value="1"/>
</dbReference>
<dbReference type="SUPFAM" id="SSF141571">
    <property type="entry name" value="Pentapeptide repeat-like"/>
    <property type="match status" value="1"/>
</dbReference>
<keyword evidence="11" id="KW-0832">Ubl conjugation</keyword>
<dbReference type="Ensembl" id="ENSLLET00000010044.1">
    <property type="protein sequence ID" value="ENSLLEP00000009668.1"/>
    <property type="gene ID" value="ENSLLEG00000005924.1"/>
</dbReference>
<evidence type="ECO:0000256" key="16">
    <source>
        <dbReference type="ARBA" id="ARBA00065923"/>
    </source>
</evidence>
<keyword evidence="12" id="KW-0539">Nucleus</keyword>
<evidence type="ECO:0000256" key="8">
    <source>
        <dbReference type="ARBA" id="ARBA00022741"/>
    </source>
</evidence>
<sequence>MRFTSGSLYTTRFRSGSLYTTRFRSGSLYNTWYGRGSLYNTRFTSGSLYNTRFWLGSLYNTRFMLRSLYNTQFRLGSLYITRSGWGLCIPHGSGRGLCITNGSRRGPCITHGSGWGLCITHGSRRGLCITRGSRRSLYNTRFTSGSLYNTRFTSGSLYNTRFTSGSLYNTRFTSGSLYNTRFTSGSLYNTRFTSRSLYNTWYGRGSLYNTWYGRGSLYNTRFTSRSLYNTLFTSRSPPIWVWQLHGDSCLYLAGCWGCCLYRGRGARHSVFLGSRMNAAGSECYFGAVISGCSSFLPSSSGSGEDSLDSLLTRLPLTPSLSPRKRTTSQSKTEPPLLRTSKRTIYTAGRPPWYNESGTPFKEAFVIGLCGGSASGKTTVANKIIEALDVPWVVLLSMDCFYKILSKEEQELAARNEYNFDHPDAFDFDLLVNVLRKLKKGKSVKVPVYDFTTHSRRKEWKTVYGANVVIFEGILSFANKELLKLLDMKVFVDTDSDIRLVRRLKRDITERGRDIVGVIKQYNKFVKPSFEQYIEPTVQLADIVVPRGGENFVALDLIVQHVHSQLEKREITVRAALASAHQGQPLPETLSVLQNTPQVRGMHTIIRNKDTNRDEFIFYSKRLMRLLIEHALSFLPLHPVTVETPQGTLYQGKKIHKQRITGVSILRAGETMEQALTAVCKDIRLGKILIQTNHNTGEPELHYLRLPKEISEDYVILMDSTVSTGAAAMMAIRVLLDHDVQEEKIFLLSLLMAEMGVHSVAYAFPRVRIITTAVDKRVNQEFHIIPGIGNFGDRFFGTDAPSDWNEDDDSNMDY</sequence>
<dbReference type="AlphaFoldDB" id="A0A8C5M718"/>
<evidence type="ECO:0000256" key="1">
    <source>
        <dbReference type="ARBA" id="ARBA00004123"/>
    </source>
</evidence>
<proteinExistence type="inferred from homology"/>
<dbReference type="Pfam" id="PF00485">
    <property type="entry name" value="PRK"/>
    <property type="match status" value="1"/>
</dbReference>
<dbReference type="GO" id="GO:0044211">
    <property type="term" value="P:CTP salvage"/>
    <property type="evidence" value="ECO:0007669"/>
    <property type="project" value="UniProtKB-UniPathway"/>
</dbReference>
<comment type="catalytic activity">
    <reaction evidence="13 17">
        <text>cytidine + ATP = CMP + ADP + H(+)</text>
        <dbReference type="Rhea" id="RHEA:24674"/>
        <dbReference type="ChEBI" id="CHEBI:15378"/>
        <dbReference type="ChEBI" id="CHEBI:17562"/>
        <dbReference type="ChEBI" id="CHEBI:30616"/>
        <dbReference type="ChEBI" id="CHEBI:60377"/>
        <dbReference type="ChEBI" id="CHEBI:456216"/>
        <dbReference type="EC" id="2.7.1.48"/>
    </reaction>
</comment>
<dbReference type="InterPro" id="IPR000836">
    <property type="entry name" value="PRTase_dom"/>
</dbReference>
<dbReference type="UniPathway" id="UPA00574">
    <property type="reaction ID" value="UER00637"/>
</dbReference>
<dbReference type="NCBIfam" id="NF001097">
    <property type="entry name" value="PRK00129.1"/>
    <property type="match status" value="1"/>
</dbReference>
<evidence type="ECO:0000256" key="3">
    <source>
        <dbReference type="ARBA" id="ARBA00004690"/>
    </source>
</evidence>
<organism evidence="20 21">
    <name type="scientific">Leptobrachium leishanense</name>
    <name type="common">Leishan spiny toad</name>
    <dbReference type="NCBI Taxonomy" id="445787"/>
    <lineage>
        <taxon>Eukaryota</taxon>
        <taxon>Metazoa</taxon>
        <taxon>Chordata</taxon>
        <taxon>Craniata</taxon>
        <taxon>Vertebrata</taxon>
        <taxon>Euteleostomi</taxon>
        <taxon>Amphibia</taxon>
        <taxon>Batrachia</taxon>
        <taxon>Anura</taxon>
        <taxon>Pelobatoidea</taxon>
        <taxon>Megophryidae</taxon>
        <taxon>Leptobrachium</taxon>
    </lineage>
</organism>
<dbReference type="GO" id="GO:0005524">
    <property type="term" value="F:ATP binding"/>
    <property type="evidence" value="ECO:0007669"/>
    <property type="project" value="UniProtKB-KW"/>
</dbReference>
<evidence type="ECO:0000256" key="5">
    <source>
        <dbReference type="ARBA" id="ARBA00022490"/>
    </source>
</evidence>
<dbReference type="Pfam" id="PF14681">
    <property type="entry name" value="UPRTase"/>
    <property type="match status" value="1"/>
</dbReference>
<dbReference type="GO" id="GO:0044206">
    <property type="term" value="P:UMP salvage"/>
    <property type="evidence" value="ECO:0007669"/>
    <property type="project" value="UniProtKB-UniPathway"/>
</dbReference>
<keyword evidence="6" id="KW-0597">Phosphoprotein</keyword>
<comment type="function">
    <text evidence="15">May contribute to UTP accumulation needed for blast transformation and proliferation.</text>
</comment>
<dbReference type="GO" id="GO:0005634">
    <property type="term" value="C:nucleus"/>
    <property type="evidence" value="ECO:0007669"/>
    <property type="project" value="UniProtKB-SubCell"/>
</dbReference>
<protein>
    <recommendedName>
        <fullName evidence="17">Uridine-cytidine kinase</fullName>
        <ecNumber evidence="17">2.7.1.48</ecNumber>
    </recommendedName>
</protein>
<evidence type="ECO:0000256" key="12">
    <source>
        <dbReference type="ARBA" id="ARBA00023242"/>
    </source>
</evidence>
<evidence type="ECO:0000256" key="17">
    <source>
        <dbReference type="RuleBase" id="RU003825"/>
    </source>
</evidence>
<dbReference type="Gene3D" id="3.40.50.300">
    <property type="entry name" value="P-loop containing nucleotide triphosphate hydrolases"/>
    <property type="match status" value="1"/>
</dbReference>
<feature type="domain" description="Phosphoribulokinase/uridine kinase" evidence="18">
    <location>
        <begin position="365"/>
        <end position="552"/>
    </location>
</feature>
<evidence type="ECO:0000259" key="18">
    <source>
        <dbReference type="Pfam" id="PF00485"/>
    </source>
</evidence>
<evidence type="ECO:0000256" key="15">
    <source>
        <dbReference type="ARBA" id="ARBA00056790"/>
    </source>
</evidence>
<comment type="subunit">
    <text evidence="16">Interacts with RNF19B.</text>
</comment>
<dbReference type="PRINTS" id="PR00988">
    <property type="entry name" value="URIDINKINASE"/>
</dbReference>
<feature type="domain" description="Phosphoribosyltransferase" evidence="19">
    <location>
        <begin position="594"/>
        <end position="797"/>
    </location>
</feature>
<accession>A0A8C5M718</accession>
<dbReference type="GO" id="GO:0004849">
    <property type="term" value="F:uridine kinase activity"/>
    <property type="evidence" value="ECO:0007669"/>
    <property type="project" value="UniProtKB-EC"/>
</dbReference>
<reference evidence="20" key="2">
    <citation type="submission" date="2025-09" db="UniProtKB">
        <authorList>
            <consortium name="Ensembl"/>
        </authorList>
    </citation>
    <scope>IDENTIFICATION</scope>
</reference>
<name>A0A8C5M718_9ANUR</name>
<keyword evidence="8 17" id="KW-0547">Nucleotide-binding</keyword>
<evidence type="ECO:0000256" key="4">
    <source>
        <dbReference type="ARBA" id="ARBA00005408"/>
    </source>
</evidence>
<reference evidence="20" key="1">
    <citation type="submission" date="2025-08" db="UniProtKB">
        <authorList>
            <consortium name="Ensembl"/>
        </authorList>
    </citation>
    <scope>IDENTIFICATION</scope>
</reference>
<evidence type="ECO:0000256" key="11">
    <source>
        <dbReference type="ARBA" id="ARBA00022843"/>
    </source>
</evidence>
<dbReference type="OrthoDB" id="10257085at2759"/>
<dbReference type="CDD" id="cd06223">
    <property type="entry name" value="PRTases_typeI"/>
    <property type="match status" value="1"/>
</dbReference>
<dbReference type="CDD" id="cd02023">
    <property type="entry name" value="UMPK"/>
    <property type="match status" value="1"/>
</dbReference>
<evidence type="ECO:0000256" key="14">
    <source>
        <dbReference type="ARBA" id="ARBA00048909"/>
    </source>
</evidence>
<evidence type="ECO:0000256" key="10">
    <source>
        <dbReference type="ARBA" id="ARBA00022840"/>
    </source>
</evidence>
<evidence type="ECO:0000256" key="6">
    <source>
        <dbReference type="ARBA" id="ARBA00022553"/>
    </source>
</evidence>
<keyword evidence="9 17" id="KW-0418">Kinase</keyword>
<evidence type="ECO:0000313" key="21">
    <source>
        <dbReference type="Proteomes" id="UP000694569"/>
    </source>
</evidence>
<keyword evidence="10 17" id="KW-0067">ATP-binding</keyword>
<keyword evidence="21" id="KW-1185">Reference proteome</keyword>
<dbReference type="InterPro" id="IPR027417">
    <property type="entry name" value="P-loop_NTPase"/>
</dbReference>
<dbReference type="InterPro" id="IPR029057">
    <property type="entry name" value="PRTase-like"/>
</dbReference>
<evidence type="ECO:0000256" key="2">
    <source>
        <dbReference type="ARBA" id="ARBA00004496"/>
    </source>
</evidence>
<dbReference type="InterPro" id="IPR006083">
    <property type="entry name" value="PRK/URK"/>
</dbReference>
<comment type="pathway">
    <text evidence="17">Pyrimidine metabolism; CTP biosynthesis via salvage pathway; CTP from cytidine: step 1/3.</text>
</comment>